<dbReference type="InterPro" id="IPR012953">
    <property type="entry name" value="BOP1_N_dom"/>
</dbReference>
<dbReference type="Pfam" id="PF00400">
    <property type="entry name" value="WD40"/>
    <property type="match status" value="3"/>
</dbReference>
<keyword evidence="3" id="KW-0690">Ribosome biogenesis</keyword>
<evidence type="ECO:0000256" key="4">
    <source>
        <dbReference type="ARBA" id="ARBA00022552"/>
    </source>
</evidence>
<dbReference type="GO" id="GO:0030687">
    <property type="term" value="C:preribosome, large subunit precursor"/>
    <property type="evidence" value="ECO:0007669"/>
    <property type="project" value="TreeGrafter"/>
</dbReference>
<dbReference type="InterPro" id="IPR028598">
    <property type="entry name" value="BOP1/Erb1"/>
</dbReference>
<evidence type="ECO:0000256" key="8">
    <source>
        <dbReference type="ARBA" id="ARBA00022989"/>
    </source>
</evidence>
<sequence length="716" mass="82386">MVGAGAFRTSVWDPTLIAGQIICLQSAFYSAESALMFLWSFSGYIPSLAEIFAVEPTKPMVFVQLISSLFCAFMLLVIVGRARQCLDFSITLHFLHFLAVCFYNRTIPSNLSWWLLQIISCTIYTTLGEWLCDIRNTIGNIPIQWYDEYGHVGYNLDGEKINKAAGKEQPKGQIDAFLEREEDPDYWRRVFDQQTGQDIILSDEQVEKLEAIASSRYPEIGYNPYQPFFEIFSSKREIHPISNQPPSKSSFVPSADERRIVGRMVHAIKNGWMKRREEIEKEDEERELEEEFPKVYDIWSDEGNLEAKTKSELARLKMNWTAPKVPFYERFYDERLERCMNLYLAPRQRKLRLNVNADQLLPVLPNPKDLQPFPTTLAYYMRGHKGQVRSISVEPDIGEILVSGGADSTVRVWALPNGNFLHKYEMSAPVTCVQFCPDPKKLLVLVSCECEIVTILNISTGDRLLISQTKQFLASLPIEEAPENTPGIKWLRCEKEKHLNNKNSKMEGIQLEMKDKIRSVVWHRKGDYFATIGFQYSSSTVLIHQLRFVESVLFHPSKPLFFVGTRQHILIYDLARNELKRKLFPGTRWLSCMVLHPEGNNLFIGGLDRTFSWMDLELGTKPWKKLRTHQSGIRSITYHKRYPLLATVSDDATAIVYHAKTSQDLEKENELNSDNEESPQTKLDNTRLSILCATFHPIQPWLITSGADGNIALFTY</sequence>
<dbReference type="GO" id="GO:0016020">
    <property type="term" value="C:membrane"/>
    <property type="evidence" value="ECO:0007669"/>
    <property type="project" value="UniProtKB-SubCell"/>
</dbReference>
<proteinExistence type="predicted"/>
<dbReference type="InterPro" id="IPR001680">
    <property type="entry name" value="WD40_rpt"/>
</dbReference>
<evidence type="ECO:0000256" key="3">
    <source>
        <dbReference type="ARBA" id="ARBA00022517"/>
    </source>
</evidence>
<dbReference type="WBParaSite" id="scaffold2159_cov187.g4358">
    <property type="protein sequence ID" value="scaffold2159_cov187.g4358"/>
    <property type="gene ID" value="scaffold2159_cov187.g4358"/>
</dbReference>
<dbReference type="SMART" id="SM00320">
    <property type="entry name" value="WD40"/>
    <property type="match status" value="6"/>
</dbReference>
<keyword evidence="4" id="KW-0698">rRNA processing</keyword>
<feature type="transmembrane region" description="Helical" evidence="12">
    <location>
        <begin position="60"/>
        <end position="79"/>
    </location>
</feature>
<dbReference type="PROSITE" id="PS50294">
    <property type="entry name" value="WD_REPEATS_REGION"/>
    <property type="match status" value="1"/>
</dbReference>
<dbReference type="PANTHER" id="PTHR17605:SF0">
    <property type="entry name" value="RIBOSOME BIOGENESIS PROTEIN BOP1"/>
    <property type="match status" value="1"/>
</dbReference>
<dbReference type="SUPFAM" id="SSF50978">
    <property type="entry name" value="WD40 repeat-like"/>
    <property type="match status" value="1"/>
</dbReference>
<keyword evidence="14" id="KW-1185">Reference proteome</keyword>
<dbReference type="PANTHER" id="PTHR17605">
    <property type="entry name" value="RIBOSOME BIOGENESIS PROTEIN BOP1 BLOCK OF PROLIFERATION 1 PROTEIN"/>
    <property type="match status" value="1"/>
</dbReference>
<organism evidence="14 15">
    <name type="scientific">Meloidogyne javanica</name>
    <name type="common">Root-knot nematode worm</name>
    <dbReference type="NCBI Taxonomy" id="6303"/>
    <lineage>
        <taxon>Eukaryota</taxon>
        <taxon>Metazoa</taxon>
        <taxon>Ecdysozoa</taxon>
        <taxon>Nematoda</taxon>
        <taxon>Chromadorea</taxon>
        <taxon>Rhabditida</taxon>
        <taxon>Tylenchina</taxon>
        <taxon>Tylenchomorpha</taxon>
        <taxon>Tylenchoidea</taxon>
        <taxon>Meloidogynidae</taxon>
        <taxon>Meloidogyninae</taxon>
        <taxon>Meloidogyne</taxon>
        <taxon>Meloidogyne incognita group</taxon>
    </lineage>
</organism>
<dbReference type="Proteomes" id="UP000887561">
    <property type="component" value="Unplaced"/>
</dbReference>
<dbReference type="Gene3D" id="2.130.10.10">
    <property type="entry name" value="YVTN repeat-like/Quinoprotein amine dehydrogenase"/>
    <property type="match status" value="1"/>
</dbReference>
<dbReference type="AlphaFoldDB" id="A0A915LWQ3"/>
<dbReference type="Pfam" id="PF09801">
    <property type="entry name" value="SYS1"/>
    <property type="match status" value="1"/>
</dbReference>
<reference evidence="15" key="1">
    <citation type="submission" date="2022-11" db="UniProtKB">
        <authorList>
            <consortium name="WormBaseParasite"/>
        </authorList>
    </citation>
    <scope>IDENTIFICATION</scope>
</reference>
<protein>
    <submittedName>
        <fullName evidence="15">BOP1 N-terminal domain-containing protein</fullName>
    </submittedName>
</protein>
<dbReference type="InterPro" id="IPR015943">
    <property type="entry name" value="WD40/YVTN_repeat-like_dom_sf"/>
</dbReference>
<evidence type="ECO:0000256" key="6">
    <source>
        <dbReference type="ARBA" id="ARBA00022692"/>
    </source>
</evidence>
<dbReference type="GO" id="GO:0043021">
    <property type="term" value="F:ribonucleoprotein complex binding"/>
    <property type="evidence" value="ECO:0007669"/>
    <property type="project" value="TreeGrafter"/>
</dbReference>
<name>A0A915LWQ3_MELJA</name>
<feature type="repeat" description="WD" evidence="11">
    <location>
        <begin position="626"/>
        <end position="667"/>
    </location>
</feature>
<evidence type="ECO:0000256" key="11">
    <source>
        <dbReference type="PROSITE-ProRule" id="PRU00221"/>
    </source>
</evidence>
<evidence type="ECO:0000256" key="12">
    <source>
        <dbReference type="SAM" id="Phobius"/>
    </source>
</evidence>
<evidence type="ECO:0000259" key="13">
    <source>
        <dbReference type="SMART" id="SM01035"/>
    </source>
</evidence>
<dbReference type="GO" id="GO:0000463">
    <property type="term" value="P:maturation of LSU-rRNA from tricistronic rRNA transcript (SSU-rRNA, 5.8S rRNA, LSU-rRNA)"/>
    <property type="evidence" value="ECO:0007669"/>
    <property type="project" value="TreeGrafter"/>
</dbReference>
<keyword evidence="7" id="KW-0677">Repeat</keyword>
<feature type="transmembrane region" description="Helical" evidence="12">
    <location>
        <begin position="34"/>
        <end position="54"/>
    </location>
</feature>
<feature type="domain" description="BOP1 N-terminal" evidence="13">
    <location>
        <begin position="146"/>
        <end position="374"/>
    </location>
</feature>
<evidence type="ECO:0000256" key="5">
    <source>
        <dbReference type="ARBA" id="ARBA00022574"/>
    </source>
</evidence>
<keyword evidence="9 12" id="KW-0472">Membrane</keyword>
<dbReference type="Pfam" id="PF08145">
    <property type="entry name" value="BOP1NT"/>
    <property type="match status" value="2"/>
</dbReference>
<evidence type="ECO:0000256" key="1">
    <source>
        <dbReference type="ARBA" id="ARBA00004141"/>
    </source>
</evidence>
<keyword evidence="10" id="KW-0539">Nucleus</keyword>
<comment type="subcellular location">
    <subcellularLocation>
        <location evidence="1">Membrane</location>
        <topology evidence="1">Multi-pass membrane protein</topology>
    </subcellularLocation>
    <subcellularLocation>
        <location evidence="2">Nucleus</location>
        <location evidence="2">Nucleolus</location>
    </subcellularLocation>
</comment>
<evidence type="ECO:0000313" key="15">
    <source>
        <dbReference type="WBParaSite" id="scaffold2159_cov187.g4358"/>
    </source>
</evidence>
<evidence type="ECO:0000256" key="2">
    <source>
        <dbReference type="ARBA" id="ARBA00004604"/>
    </source>
</evidence>
<feature type="repeat" description="WD" evidence="11">
    <location>
        <begin position="381"/>
        <end position="423"/>
    </location>
</feature>
<dbReference type="PROSITE" id="PS50082">
    <property type="entry name" value="WD_REPEATS_2"/>
    <property type="match status" value="2"/>
</dbReference>
<keyword evidence="6 12" id="KW-0812">Transmembrane</keyword>
<dbReference type="SMART" id="SM01035">
    <property type="entry name" value="BOP1NT"/>
    <property type="match status" value="1"/>
</dbReference>
<dbReference type="InterPro" id="IPR019185">
    <property type="entry name" value="Integral_membrane_SYS1-rel"/>
</dbReference>
<dbReference type="GO" id="GO:0070545">
    <property type="term" value="C:PeBoW complex"/>
    <property type="evidence" value="ECO:0007669"/>
    <property type="project" value="TreeGrafter"/>
</dbReference>
<keyword evidence="5 11" id="KW-0853">WD repeat</keyword>
<dbReference type="InterPro" id="IPR036322">
    <property type="entry name" value="WD40_repeat_dom_sf"/>
</dbReference>
<evidence type="ECO:0000256" key="9">
    <source>
        <dbReference type="ARBA" id="ARBA00023136"/>
    </source>
</evidence>
<keyword evidence="8 12" id="KW-1133">Transmembrane helix</keyword>
<evidence type="ECO:0000256" key="10">
    <source>
        <dbReference type="ARBA" id="ARBA00023242"/>
    </source>
</evidence>
<evidence type="ECO:0000256" key="7">
    <source>
        <dbReference type="ARBA" id="ARBA00022737"/>
    </source>
</evidence>
<accession>A0A915LWQ3</accession>
<evidence type="ECO:0000313" key="14">
    <source>
        <dbReference type="Proteomes" id="UP000887561"/>
    </source>
</evidence>